<keyword evidence="3" id="KW-1185">Reference proteome</keyword>
<feature type="compositionally biased region" description="Basic and acidic residues" evidence="1">
    <location>
        <begin position="543"/>
        <end position="553"/>
    </location>
</feature>
<dbReference type="AlphaFoldDB" id="A0AAV9XKM8"/>
<feature type="region of interest" description="Disordered" evidence="1">
    <location>
        <begin position="412"/>
        <end position="481"/>
    </location>
</feature>
<feature type="compositionally biased region" description="Polar residues" evidence="1">
    <location>
        <begin position="461"/>
        <end position="480"/>
    </location>
</feature>
<feature type="compositionally biased region" description="Polar residues" evidence="1">
    <location>
        <begin position="429"/>
        <end position="451"/>
    </location>
</feature>
<reference evidence="2 3" key="1">
    <citation type="submission" date="2019-10" db="EMBL/GenBank/DDBJ databases">
        <authorList>
            <person name="Palmer J.M."/>
        </authorList>
    </citation>
    <scope>NUCLEOTIDE SEQUENCE [LARGE SCALE GENOMIC DNA]</scope>
    <source>
        <strain evidence="2 3">TWF694</strain>
    </source>
</reference>
<sequence>MSAITEKFSEEERLILLELQHQAQSLAMVETEFSSDDDDDVEIMKTFTASKFAPGANNSGPVKSPRRAHRTPVSLPSNIVGFGSAFSSNLQSNSNNVQHHNVTGLGRFGGAWNGSQMDADTTQSFGFRAPVPLNNGPQNTVFGGHVGGFGCPDNGFSNGGFGRSTIGEPFGQRSVGFGHQDAAGPATGRVGSFGGFGQQNNRFGVMSGGNGFGNGANSGFGVSNQGRFSGSNTGAFSQQQNTNGFNKSNIHQFGSQVSNSGFRSTPVPAFGSPACANVNQSSGFNGNQNIGDDNVPFTIGGKKVVANAKSPVTPANQSNAPFRIGGKDVTPDTPTPSKRSLRKNTTKFKGMDQNELGRIWESTTGNQTQRLQRMYEFFLSHAHQQQKDFITGKNDQFLDELDEEDQRIVRQKKEKWQKKTGKTPVGKEAQNNQTLQPGCSFANRVTDTKPNNPGRVPQTPPGSQKSATGNQGNNRGQKQYPNKEAKSIGAFSQNPRNVFATGNRGQPNSLDGFQTSTSCGFDTGPTLIAPRNTEPSALTSSRWAKDAKAENRKPTPTPSIQKTYNQLHANLTALNRDYHANINAHKTAKIQQPAFHSTKCTEESCGMLYHIWNITVQIERAKSEMAELQSKFALQNPNMDSFNTHRMTIQIEDDSDDSL</sequence>
<organism evidence="2 3">
    <name type="scientific">Orbilia ellipsospora</name>
    <dbReference type="NCBI Taxonomy" id="2528407"/>
    <lineage>
        <taxon>Eukaryota</taxon>
        <taxon>Fungi</taxon>
        <taxon>Dikarya</taxon>
        <taxon>Ascomycota</taxon>
        <taxon>Pezizomycotina</taxon>
        <taxon>Orbiliomycetes</taxon>
        <taxon>Orbiliales</taxon>
        <taxon>Orbiliaceae</taxon>
        <taxon>Orbilia</taxon>
    </lineage>
</organism>
<proteinExistence type="predicted"/>
<dbReference type="Proteomes" id="UP001365542">
    <property type="component" value="Unassembled WGS sequence"/>
</dbReference>
<comment type="caution">
    <text evidence="2">The sequence shown here is derived from an EMBL/GenBank/DDBJ whole genome shotgun (WGS) entry which is preliminary data.</text>
</comment>
<protein>
    <submittedName>
        <fullName evidence="2">Uncharacterized protein</fullName>
    </submittedName>
</protein>
<evidence type="ECO:0000313" key="3">
    <source>
        <dbReference type="Proteomes" id="UP001365542"/>
    </source>
</evidence>
<dbReference type="EMBL" id="JAVHJO010000002">
    <property type="protein sequence ID" value="KAK6542340.1"/>
    <property type="molecule type" value="Genomic_DNA"/>
</dbReference>
<accession>A0AAV9XKM8</accession>
<feature type="region of interest" description="Disordered" evidence="1">
    <location>
        <begin position="311"/>
        <end position="347"/>
    </location>
</feature>
<feature type="compositionally biased region" description="Basic residues" evidence="1">
    <location>
        <begin position="412"/>
        <end position="421"/>
    </location>
</feature>
<feature type="compositionally biased region" description="Polar residues" evidence="1">
    <location>
        <begin position="533"/>
        <end position="542"/>
    </location>
</feature>
<name>A0AAV9XKM8_9PEZI</name>
<evidence type="ECO:0000256" key="1">
    <source>
        <dbReference type="SAM" id="MobiDB-lite"/>
    </source>
</evidence>
<evidence type="ECO:0000313" key="2">
    <source>
        <dbReference type="EMBL" id="KAK6542340.1"/>
    </source>
</evidence>
<gene>
    <name evidence="2" type="ORF">TWF694_006299</name>
</gene>
<feature type="region of interest" description="Disordered" evidence="1">
    <location>
        <begin position="526"/>
        <end position="560"/>
    </location>
</feature>